<comment type="catalytic activity">
    <reaction evidence="12">
        <text>2,5-diamino-6-(1-D-ribitylamino)pyrimidin-4(3H)-one 5'-phosphate + NADP(+) = 2,5-diamino-6-(1-D-ribosylamino)pyrimidin-4(3H)-one 5'-phosphate + NADPH + H(+)</text>
        <dbReference type="Rhea" id="RHEA:27278"/>
        <dbReference type="ChEBI" id="CHEBI:15378"/>
        <dbReference type="ChEBI" id="CHEBI:57783"/>
        <dbReference type="ChEBI" id="CHEBI:58349"/>
        <dbReference type="ChEBI" id="CHEBI:58890"/>
        <dbReference type="ChEBI" id="CHEBI:59545"/>
        <dbReference type="EC" id="1.1.1.302"/>
    </reaction>
</comment>
<keyword evidence="6" id="KW-0686">Riboflavin biosynthesis</keyword>
<keyword evidence="7" id="KW-0521">NADP</keyword>
<evidence type="ECO:0000256" key="5">
    <source>
        <dbReference type="ARBA" id="ARBA00015035"/>
    </source>
</evidence>
<dbReference type="Pfam" id="PF01872">
    <property type="entry name" value="RibD_C"/>
    <property type="match status" value="1"/>
</dbReference>
<evidence type="ECO:0000256" key="11">
    <source>
        <dbReference type="ARBA" id="ARBA00047550"/>
    </source>
</evidence>
<dbReference type="GO" id="GO:0009231">
    <property type="term" value="P:riboflavin biosynthetic process"/>
    <property type="evidence" value="ECO:0007669"/>
    <property type="project" value="UniProtKB-KW"/>
</dbReference>
<gene>
    <name evidence="14" type="primary">RIB7</name>
    <name evidence="14" type="ORF">HDU87_001280</name>
</gene>
<name>A0AAD5XLC5_9FUNG</name>
<dbReference type="PANTHER" id="PTHR38011">
    <property type="entry name" value="DIHYDROFOLATE REDUCTASE FAMILY PROTEIN (AFU_ORTHOLOGUE AFUA_8G06820)"/>
    <property type="match status" value="1"/>
</dbReference>
<dbReference type="PANTHER" id="PTHR38011:SF7">
    <property type="entry name" value="2,5-DIAMINO-6-RIBOSYLAMINO-4(3H)-PYRIMIDINONE 5'-PHOSPHATE REDUCTASE"/>
    <property type="match status" value="1"/>
</dbReference>
<comment type="pathway">
    <text evidence="2">Cofactor biosynthesis; riboflavin biosynthesis.</text>
</comment>
<comment type="similarity">
    <text evidence="3">Belongs to the HTP reductase family.</text>
</comment>
<evidence type="ECO:0000256" key="3">
    <source>
        <dbReference type="ARBA" id="ARBA00009723"/>
    </source>
</evidence>
<comment type="caution">
    <text evidence="14">The sequence shown here is derived from an EMBL/GenBank/DDBJ whole genome shotgun (WGS) entry which is preliminary data.</text>
</comment>
<evidence type="ECO:0000256" key="8">
    <source>
        <dbReference type="ARBA" id="ARBA00023002"/>
    </source>
</evidence>
<evidence type="ECO:0000256" key="12">
    <source>
        <dbReference type="ARBA" id="ARBA00049020"/>
    </source>
</evidence>
<dbReference type="EC" id="1.1.1.302" evidence="4"/>
<dbReference type="SUPFAM" id="SSF53597">
    <property type="entry name" value="Dihydrofolate reductase-like"/>
    <property type="match status" value="1"/>
</dbReference>
<dbReference type="GO" id="GO:0008703">
    <property type="term" value="F:5-amino-6-(5-phosphoribosylamino)uracil reductase activity"/>
    <property type="evidence" value="ECO:0007669"/>
    <property type="project" value="InterPro"/>
</dbReference>
<sequence length="264" mass="28011">MAADQACAFLAPHLPFTRKPGADSLPHVTLTYAQSLDGFVARHDRKPLPLSGPDSATLTHALRASHDAILVGANTLINDNPSLNTRLVASDAAGQPAQSPRPVILDSTLRTPVSARVFTTPRPRADGSRDSRVIVITCEGRYDRERKRALEEDAGAVVLAVQSDDGRVHLPSALAALRDLGVQSVMVEGGATVIGALLTSPEVRVDLLVVTIAPTVIGRGVHAIGDGVRQDTKDKDGRLPVIPKLVDVQWEQFGADMVMLAKPA</sequence>
<dbReference type="InterPro" id="IPR024072">
    <property type="entry name" value="DHFR-like_dom_sf"/>
</dbReference>
<dbReference type="Gene3D" id="3.40.430.10">
    <property type="entry name" value="Dihydrofolate Reductase, subunit A"/>
    <property type="match status" value="1"/>
</dbReference>
<evidence type="ECO:0000256" key="9">
    <source>
        <dbReference type="ARBA" id="ARBA00030073"/>
    </source>
</evidence>
<comment type="function">
    <text evidence="1">Catalyzes an early step in riboflavin biosynthesis, the NADPH-dependent reduction of the ribose side chain of 2,5-diamino-6-ribosylamino-4(3H)-pyrimidinone 5'-phosphate, yielding 2,5-diamino-6-ribitylamino-4(3H)-pyrimidinone 5'-phosphate.</text>
</comment>
<dbReference type="InterPro" id="IPR002734">
    <property type="entry name" value="RibDG_C"/>
</dbReference>
<evidence type="ECO:0000256" key="2">
    <source>
        <dbReference type="ARBA" id="ARBA00005104"/>
    </source>
</evidence>
<evidence type="ECO:0000256" key="4">
    <source>
        <dbReference type="ARBA" id="ARBA00012851"/>
    </source>
</evidence>
<proteinExistence type="inferred from homology"/>
<evidence type="ECO:0000256" key="10">
    <source>
        <dbReference type="ARBA" id="ARBA00031630"/>
    </source>
</evidence>
<keyword evidence="8" id="KW-0560">Oxidoreductase</keyword>
<protein>
    <recommendedName>
        <fullName evidence="5">2,5-diamino-6-ribosylamino-4(3H)-pyrimidinone 5'-phosphate reductase</fullName>
        <ecNumber evidence="4">1.1.1.302</ecNumber>
    </recommendedName>
    <alternativeName>
        <fullName evidence="10">2,5-diamino-6-(5-phospho-D-ribosylamino)pyrimidin-4(3H)-one reductase</fullName>
    </alternativeName>
    <alternativeName>
        <fullName evidence="9">2,5-diamino-6-ribitylamino-4(3H)-pyrimidinone 5'-phosphate synthase</fullName>
    </alternativeName>
</protein>
<comment type="catalytic activity">
    <reaction evidence="11">
        <text>2,5-diamino-6-(1-D-ribitylamino)pyrimidin-4(3H)-one 5'-phosphate + NAD(+) = 2,5-diamino-6-(1-D-ribosylamino)pyrimidin-4(3H)-one 5'-phosphate + NADH + H(+)</text>
        <dbReference type="Rhea" id="RHEA:27274"/>
        <dbReference type="ChEBI" id="CHEBI:15378"/>
        <dbReference type="ChEBI" id="CHEBI:57540"/>
        <dbReference type="ChEBI" id="CHEBI:57945"/>
        <dbReference type="ChEBI" id="CHEBI:58890"/>
        <dbReference type="ChEBI" id="CHEBI:59545"/>
        <dbReference type="EC" id="1.1.1.302"/>
    </reaction>
</comment>
<evidence type="ECO:0000256" key="6">
    <source>
        <dbReference type="ARBA" id="ARBA00022619"/>
    </source>
</evidence>
<dbReference type="InterPro" id="IPR050765">
    <property type="entry name" value="Riboflavin_Biosynth_HTPR"/>
</dbReference>
<organism evidence="14 15">
    <name type="scientific">Geranomyces variabilis</name>
    <dbReference type="NCBI Taxonomy" id="109894"/>
    <lineage>
        <taxon>Eukaryota</taxon>
        <taxon>Fungi</taxon>
        <taxon>Fungi incertae sedis</taxon>
        <taxon>Chytridiomycota</taxon>
        <taxon>Chytridiomycota incertae sedis</taxon>
        <taxon>Chytridiomycetes</taxon>
        <taxon>Spizellomycetales</taxon>
        <taxon>Powellomycetaceae</taxon>
        <taxon>Geranomyces</taxon>
    </lineage>
</organism>
<dbReference type="Proteomes" id="UP001212152">
    <property type="component" value="Unassembled WGS sequence"/>
</dbReference>
<evidence type="ECO:0000256" key="7">
    <source>
        <dbReference type="ARBA" id="ARBA00022857"/>
    </source>
</evidence>
<reference evidence="14" key="1">
    <citation type="submission" date="2020-05" db="EMBL/GenBank/DDBJ databases">
        <title>Phylogenomic resolution of chytrid fungi.</title>
        <authorList>
            <person name="Stajich J.E."/>
            <person name="Amses K."/>
            <person name="Simmons R."/>
            <person name="Seto K."/>
            <person name="Myers J."/>
            <person name="Bonds A."/>
            <person name="Quandt C.A."/>
            <person name="Barry K."/>
            <person name="Liu P."/>
            <person name="Grigoriev I."/>
            <person name="Longcore J.E."/>
            <person name="James T.Y."/>
        </authorList>
    </citation>
    <scope>NUCLEOTIDE SEQUENCE</scope>
    <source>
        <strain evidence="14">JEL0379</strain>
    </source>
</reference>
<feature type="domain" description="Bacterial bifunctional deaminase-reductase C-terminal" evidence="13">
    <location>
        <begin position="26"/>
        <end position="258"/>
    </location>
</feature>
<dbReference type="EMBL" id="JADGJQ010000129">
    <property type="protein sequence ID" value="KAJ3168051.1"/>
    <property type="molecule type" value="Genomic_DNA"/>
</dbReference>
<evidence type="ECO:0000313" key="15">
    <source>
        <dbReference type="Proteomes" id="UP001212152"/>
    </source>
</evidence>
<dbReference type="AlphaFoldDB" id="A0AAD5XLC5"/>
<accession>A0AAD5XLC5</accession>
<evidence type="ECO:0000256" key="1">
    <source>
        <dbReference type="ARBA" id="ARBA00003555"/>
    </source>
</evidence>
<keyword evidence="15" id="KW-1185">Reference proteome</keyword>
<evidence type="ECO:0000259" key="13">
    <source>
        <dbReference type="Pfam" id="PF01872"/>
    </source>
</evidence>
<evidence type="ECO:0000313" key="14">
    <source>
        <dbReference type="EMBL" id="KAJ3168051.1"/>
    </source>
</evidence>